<organism evidence="2 3">
    <name type="scientific">Ophiobolus disseminans</name>
    <dbReference type="NCBI Taxonomy" id="1469910"/>
    <lineage>
        <taxon>Eukaryota</taxon>
        <taxon>Fungi</taxon>
        <taxon>Dikarya</taxon>
        <taxon>Ascomycota</taxon>
        <taxon>Pezizomycotina</taxon>
        <taxon>Dothideomycetes</taxon>
        <taxon>Pleosporomycetidae</taxon>
        <taxon>Pleosporales</taxon>
        <taxon>Pleosporineae</taxon>
        <taxon>Phaeosphaeriaceae</taxon>
        <taxon>Ophiobolus</taxon>
    </lineage>
</organism>
<evidence type="ECO:0000313" key="3">
    <source>
        <dbReference type="Proteomes" id="UP000799424"/>
    </source>
</evidence>
<feature type="compositionally biased region" description="Basic and acidic residues" evidence="1">
    <location>
        <begin position="238"/>
        <end position="252"/>
    </location>
</feature>
<dbReference type="Proteomes" id="UP000799424">
    <property type="component" value="Unassembled WGS sequence"/>
</dbReference>
<dbReference type="AlphaFoldDB" id="A0A6A7A8K3"/>
<feature type="region of interest" description="Disordered" evidence="1">
    <location>
        <begin position="105"/>
        <end position="149"/>
    </location>
</feature>
<dbReference type="EMBL" id="MU006221">
    <property type="protein sequence ID" value="KAF2829068.1"/>
    <property type="molecule type" value="Genomic_DNA"/>
</dbReference>
<gene>
    <name evidence="2" type="ORF">CC86DRAFT_379829</name>
</gene>
<name>A0A6A7A8K3_9PLEO</name>
<protein>
    <submittedName>
        <fullName evidence="2">Uncharacterized protein</fullName>
    </submittedName>
</protein>
<proteinExistence type="predicted"/>
<reference evidence="2" key="1">
    <citation type="journal article" date="2020" name="Stud. Mycol.">
        <title>101 Dothideomycetes genomes: a test case for predicting lifestyles and emergence of pathogens.</title>
        <authorList>
            <person name="Haridas S."/>
            <person name="Albert R."/>
            <person name="Binder M."/>
            <person name="Bloem J."/>
            <person name="Labutti K."/>
            <person name="Salamov A."/>
            <person name="Andreopoulos B."/>
            <person name="Baker S."/>
            <person name="Barry K."/>
            <person name="Bills G."/>
            <person name="Bluhm B."/>
            <person name="Cannon C."/>
            <person name="Castanera R."/>
            <person name="Culley D."/>
            <person name="Daum C."/>
            <person name="Ezra D."/>
            <person name="Gonzalez J."/>
            <person name="Henrissat B."/>
            <person name="Kuo A."/>
            <person name="Liang C."/>
            <person name="Lipzen A."/>
            <person name="Lutzoni F."/>
            <person name="Magnuson J."/>
            <person name="Mondo S."/>
            <person name="Nolan M."/>
            <person name="Ohm R."/>
            <person name="Pangilinan J."/>
            <person name="Park H.-J."/>
            <person name="Ramirez L."/>
            <person name="Alfaro M."/>
            <person name="Sun H."/>
            <person name="Tritt A."/>
            <person name="Yoshinaga Y."/>
            <person name="Zwiers L.-H."/>
            <person name="Turgeon B."/>
            <person name="Goodwin S."/>
            <person name="Spatafora J."/>
            <person name="Crous P."/>
            <person name="Grigoriev I."/>
        </authorList>
    </citation>
    <scope>NUCLEOTIDE SEQUENCE</scope>
    <source>
        <strain evidence="2">CBS 113818</strain>
    </source>
</reference>
<accession>A0A6A7A8K3</accession>
<evidence type="ECO:0000313" key="2">
    <source>
        <dbReference type="EMBL" id="KAF2829068.1"/>
    </source>
</evidence>
<feature type="compositionally biased region" description="Basic residues" evidence="1">
    <location>
        <begin position="202"/>
        <end position="212"/>
    </location>
</feature>
<evidence type="ECO:0000256" key="1">
    <source>
        <dbReference type="SAM" id="MobiDB-lite"/>
    </source>
</evidence>
<feature type="compositionally biased region" description="Low complexity" evidence="1">
    <location>
        <begin position="111"/>
        <end position="135"/>
    </location>
</feature>
<keyword evidence="3" id="KW-1185">Reference proteome</keyword>
<feature type="compositionally biased region" description="Basic and acidic residues" evidence="1">
    <location>
        <begin position="266"/>
        <end position="280"/>
    </location>
</feature>
<feature type="compositionally biased region" description="Acidic residues" evidence="1">
    <location>
        <begin position="253"/>
        <end position="265"/>
    </location>
</feature>
<sequence>MASANLQHIRSAMDAFEVDLKHSSSVRRLNNIVYDGVLQQVCGAIHRVAHANTEDEARIVFEGMRGYVNDRERQLFGLNFAANPIHINVNNSTWGTTGLVRFNNNPPPASAPSRASSATASSATVAAPSSRTAAPDTIDASSQTMSPESPHAAGAALWLHQTLPANYKGSDITLPGDILFMKTSIEYEGEDPSGLREEWAKHAHWSGRRPGHQHYGPTPHPMNAADHPASRHLPPRGTEGDNRSGEEGVRDEGEGDEEEGEDEETTRDTQGKGKEMDKGN</sequence>
<feature type="region of interest" description="Disordered" evidence="1">
    <location>
        <begin position="202"/>
        <end position="280"/>
    </location>
</feature>